<accession>A0A443JQA8</accession>
<evidence type="ECO:0000256" key="1">
    <source>
        <dbReference type="SAM" id="MobiDB-lite"/>
    </source>
</evidence>
<evidence type="ECO:0000313" key="3">
    <source>
        <dbReference type="EMBL" id="RWR22690.1"/>
    </source>
</evidence>
<gene>
    <name evidence="3" type="ORF">D8Y23_01680</name>
</gene>
<evidence type="ECO:0008006" key="5">
    <source>
        <dbReference type="Google" id="ProtNLM"/>
    </source>
</evidence>
<dbReference type="AlphaFoldDB" id="A0A443JQA8"/>
<evidence type="ECO:0000256" key="2">
    <source>
        <dbReference type="SAM" id="Phobius"/>
    </source>
</evidence>
<dbReference type="OrthoDB" id="5059607at2"/>
<sequence>MNDELTPDERAAMRSRILGGARDIKPAGAHRNAWIAGSVAAVLVAAIAGGAVATSTLSAPQIATTPSPTLTESVAPSPTPTPTPSPTTVAPSVAFDGDCAAVLTEDAVSSVVGVPMALSNGLSAQSASVLGGVSCQWVATGDGYQAVGVAVFPWAVVPENVRAEVGVVPDCTDGYSCDYAQRFDDAAVLVWASRAEELTALAAAVGERAALSPGTARSLPVGAWVVPECSDVRDAVDRTRGRGDVVDHRGDYYPRGFSWQVMSERGAAAYCAVDNLSAPEGTATVVDFMFGPGASPDLDEIARRGGTPIPVDGADAAWYFPDFTASAALVLVQSGPNVLTVGTRSMSQEEMSQAAAAVLATLG</sequence>
<feature type="transmembrane region" description="Helical" evidence="2">
    <location>
        <begin position="32"/>
        <end position="53"/>
    </location>
</feature>
<reference evidence="3 4" key="1">
    <citation type="journal article" date="2018" name="Front. Microbiol.">
        <title>Novel Insights Into Bacterial Dimethylsulfoniopropionate Catabolism in the East China Sea.</title>
        <authorList>
            <person name="Liu J."/>
            <person name="Liu J."/>
            <person name="Zhang S.H."/>
            <person name="Liang J."/>
            <person name="Lin H."/>
            <person name="Song D."/>
            <person name="Yang G.P."/>
            <person name="Todd J.D."/>
            <person name="Zhang X.H."/>
        </authorList>
    </citation>
    <scope>NUCLEOTIDE SEQUENCE [LARGE SCALE GENOMIC DNA]</scope>
    <source>
        <strain evidence="3 4">ZYFD042</strain>
    </source>
</reference>
<proteinExistence type="predicted"/>
<dbReference type="Proteomes" id="UP000285970">
    <property type="component" value="Unassembled WGS sequence"/>
</dbReference>
<comment type="caution">
    <text evidence="3">The sequence shown here is derived from an EMBL/GenBank/DDBJ whole genome shotgun (WGS) entry which is preliminary data.</text>
</comment>
<dbReference type="EMBL" id="RBZY01000004">
    <property type="protein sequence ID" value="RWR22690.1"/>
    <property type="molecule type" value="Genomic_DNA"/>
</dbReference>
<feature type="compositionally biased region" description="Polar residues" evidence="1">
    <location>
        <begin position="63"/>
        <end position="72"/>
    </location>
</feature>
<organism evidence="3 4">
    <name type="scientific">Microbacterium enclense</name>
    <dbReference type="NCBI Taxonomy" id="993073"/>
    <lineage>
        <taxon>Bacteria</taxon>
        <taxon>Bacillati</taxon>
        <taxon>Actinomycetota</taxon>
        <taxon>Actinomycetes</taxon>
        <taxon>Micrococcales</taxon>
        <taxon>Microbacteriaceae</taxon>
        <taxon>Microbacterium</taxon>
    </lineage>
</organism>
<name>A0A443JQA8_9MICO</name>
<evidence type="ECO:0000313" key="4">
    <source>
        <dbReference type="Proteomes" id="UP000285970"/>
    </source>
</evidence>
<feature type="region of interest" description="Disordered" evidence="1">
    <location>
        <begin position="63"/>
        <end position="88"/>
    </location>
</feature>
<keyword evidence="2" id="KW-1133">Transmembrane helix</keyword>
<protein>
    <recommendedName>
        <fullName evidence="5">DUF3558 domain-containing protein</fullName>
    </recommendedName>
</protein>
<keyword evidence="2" id="KW-0472">Membrane</keyword>
<dbReference type="RefSeq" id="WP_128216437.1">
    <property type="nucleotide sequence ID" value="NZ_RBZY01000004.1"/>
</dbReference>
<keyword evidence="2" id="KW-0812">Transmembrane</keyword>